<feature type="domain" description="Carbohydrate kinase FGGY C-terminal" evidence="6">
    <location>
        <begin position="298"/>
        <end position="507"/>
    </location>
</feature>
<dbReference type="NCBIfam" id="TIGR01315">
    <property type="entry name" value="5C_CHO_kinase"/>
    <property type="match status" value="1"/>
</dbReference>
<dbReference type="OrthoDB" id="203824at2759"/>
<accession>A0A9N9SKX9</accession>
<keyword evidence="8" id="KW-1185">Reference proteome</keyword>
<dbReference type="InterPro" id="IPR018485">
    <property type="entry name" value="FGGY_C"/>
</dbReference>
<dbReference type="Gene3D" id="1.20.58.2240">
    <property type="match status" value="1"/>
</dbReference>
<dbReference type="InterPro" id="IPR018484">
    <property type="entry name" value="FGGY_N"/>
</dbReference>
<dbReference type="InterPro" id="IPR043129">
    <property type="entry name" value="ATPase_NBD"/>
</dbReference>
<dbReference type="FunFam" id="3.30.420.40:FF:000101">
    <property type="entry name" value="FGGY carbohydrate kinase domain-containing protein"/>
    <property type="match status" value="1"/>
</dbReference>
<evidence type="ECO:0000259" key="5">
    <source>
        <dbReference type="Pfam" id="PF00370"/>
    </source>
</evidence>
<evidence type="ECO:0000313" key="8">
    <source>
        <dbReference type="Proteomes" id="UP001153737"/>
    </source>
</evidence>
<keyword evidence="3" id="KW-0418">Kinase</keyword>
<dbReference type="Proteomes" id="UP001153737">
    <property type="component" value="Chromosome 7"/>
</dbReference>
<feature type="domain" description="Carbohydrate kinase FGGY N-terminal" evidence="5">
    <location>
        <begin position="21"/>
        <end position="280"/>
    </location>
</feature>
<evidence type="ECO:0000259" key="6">
    <source>
        <dbReference type="Pfam" id="PF02782"/>
    </source>
</evidence>
<dbReference type="InterPro" id="IPR006003">
    <property type="entry name" value="FGGY_RbtK-like"/>
</dbReference>
<evidence type="ECO:0000256" key="1">
    <source>
        <dbReference type="ARBA" id="ARBA00009156"/>
    </source>
</evidence>
<dbReference type="GO" id="GO:0005737">
    <property type="term" value="C:cytoplasm"/>
    <property type="evidence" value="ECO:0007669"/>
    <property type="project" value="TreeGrafter"/>
</dbReference>
<gene>
    <name evidence="7" type="ORF">PHAECO_LOCUS10813</name>
</gene>
<dbReference type="GO" id="GO:0019321">
    <property type="term" value="P:pentose metabolic process"/>
    <property type="evidence" value="ECO:0007669"/>
    <property type="project" value="TreeGrafter"/>
</dbReference>
<dbReference type="Pfam" id="PF00370">
    <property type="entry name" value="FGGY_N"/>
    <property type="match status" value="1"/>
</dbReference>
<proteinExistence type="inferred from homology"/>
<dbReference type="InterPro" id="IPR000577">
    <property type="entry name" value="Carb_kinase_FGGY"/>
</dbReference>
<dbReference type="AlphaFoldDB" id="A0A9N9SKX9"/>
<sequence>MMAASTCNAVGENPKCRKSFFVGVDVGTGSARAALVTDSGEIVKTCVQETKTWNDQPDFYEQSTEDIWNAVVKCVKSVVEDVSPEKVKGIGFDATCSLACFDKSNQPLTISPTGNNAQNVILWLDHRAVKEAAEINTLNHQVLQYVGGKISLEMETPKLMWLKKNLRKECWDKAGYFFDLPDFLTWRATDYDSRSSCSLVCKWTYEMSVDGTESWNKSYFEQIGLSELSDNNWKMIGSVVQAPGTPVGDGLSARAAKEFGLLVGTPVGTSMIDAHAGGLGVFGCNVPGIDSDFNTRIAIISGTSTCHMAVSSNPIFTPGVWGPYKNAMIPNMWLNEGGQSATGKLIDHVINNHPATPRIFEKIGDMHIQQYLNELLAGMSEKQNLPSLSFLTKDLHIWPDFHGNRSPIADPMMKGMVCGLTLASDEENLALLYLATVQALAYGTRHILESLYNTGYDKLKTLIFAGGLTKNIVLLQTHADACEKPAIFSDEAESVLLGAGILGASAAQYFTDTKTAIQLMGGKGKAIMPNEVDVKYHKRKYQVFLKMCQDQLEYRNMMQDIL</sequence>
<organism evidence="7 8">
    <name type="scientific">Phaedon cochleariae</name>
    <name type="common">Mustard beetle</name>
    <dbReference type="NCBI Taxonomy" id="80249"/>
    <lineage>
        <taxon>Eukaryota</taxon>
        <taxon>Metazoa</taxon>
        <taxon>Ecdysozoa</taxon>
        <taxon>Arthropoda</taxon>
        <taxon>Hexapoda</taxon>
        <taxon>Insecta</taxon>
        <taxon>Pterygota</taxon>
        <taxon>Neoptera</taxon>
        <taxon>Endopterygota</taxon>
        <taxon>Coleoptera</taxon>
        <taxon>Polyphaga</taxon>
        <taxon>Cucujiformia</taxon>
        <taxon>Chrysomeloidea</taxon>
        <taxon>Chrysomelidae</taxon>
        <taxon>Chrysomelinae</taxon>
        <taxon>Chrysomelini</taxon>
        <taxon>Phaedon</taxon>
    </lineage>
</organism>
<evidence type="ECO:0000256" key="3">
    <source>
        <dbReference type="ARBA" id="ARBA00022777"/>
    </source>
</evidence>
<evidence type="ECO:0000313" key="7">
    <source>
        <dbReference type="EMBL" id="CAG9823572.1"/>
    </source>
</evidence>
<dbReference type="Gene3D" id="3.30.420.40">
    <property type="match status" value="1"/>
</dbReference>
<dbReference type="Pfam" id="PF02782">
    <property type="entry name" value="FGGY_C"/>
    <property type="match status" value="1"/>
</dbReference>
<reference evidence="7" key="2">
    <citation type="submission" date="2022-10" db="EMBL/GenBank/DDBJ databases">
        <authorList>
            <consortium name="ENA_rothamsted_submissions"/>
            <consortium name="culmorum"/>
            <person name="King R."/>
        </authorList>
    </citation>
    <scope>NUCLEOTIDE SEQUENCE</scope>
</reference>
<name>A0A9N9SKX9_PHACE</name>
<evidence type="ECO:0000256" key="2">
    <source>
        <dbReference type="ARBA" id="ARBA00022679"/>
    </source>
</evidence>
<protein>
    <recommendedName>
        <fullName evidence="4">FGGY carbohydrate kinase domain-containing protein</fullName>
    </recommendedName>
</protein>
<dbReference type="PANTHER" id="PTHR43435">
    <property type="entry name" value="RIBULOKINASE"/>
    <property type="match status" value="1"/>
</dbReference>
<reference evidence="7" key="1">
    <citation type="submission" date="2022-01" db="EMBL/GenBank/DDBJ databases">
        <authorList>
            <person name="King R."/>
        </authorList>
    </citation>
    <scope>NUCLEOTIDE SEQUENCE</scope>
</reference>
<dbReference type="CDD" id="cd07782">
    <property type="entry name" value="ASKHA_NBD_FGGY_D-RBK"/>
    <property type="match status" value="1"/>
</dbReference>
<dbReference type="PANTHER" id="PTHR43435:SF4">
    <property type="entry name" value="FGGY CARBOHYDRATE KINASE DOMAIN-CONTAINING PROTEIN"/>
    <property type="match status" value="1"/>
</dbReference>
<comment type="similarity">
    <text evidence="1">Belongs to the FGGY kinase family.</text>
</comment>
<dbReference type="GO" id="GO:0019150">
    <property type="term" value="F:D-ribulokinase activity"/>
    <property type="evidence" value="ECO:0007669"/>
    <property type="project" value="TreeGrafter"/>
</dbReference>
<dbReference type="PIRSF" id="PIRSF000538">
    <property type="entry name" value="GlpK"/>
    <property type="match status" value="1"/>
</dbReference>
<dbReference type="EMBL" id="OU896713">
    <property type="protein sequence ID" value="CAG9823572.1"/>
    <property type="molecule type" value="Genomic_DNA"/>
</dbReference>
<evidence type="ECO:0000256" key="4">
    <source>
        <dbReference type="ARBA" id="ARBA00074355"/>
    </source>
</evidence>
<keyword evidence="2" id="KW-0808">Transferase</keyword>
<dbReference type="SUPFAM" id="SSF53067">
    <property type="entry name" value="Actin-like ATPase domain"/>
    <property type="match status" value="2"/>
</dbReference>